<evidence type="ECO:0000256" key="4">
    <source>
        <dbReference type="ARBA" id="ARBA00016244"/>
    </source>
</evidence>
<evidence type="ECO:0000256" key="8">
    <source>
        <dbReference type="SAM" id="Coils"/>
    </source>
</evidence>
<name>A0A844FHB8_9FIRM</name>
<evidence type="ECO:0000256" key="6">
    <source>
        <dbReference type="ARBA" id="ARBA00023143"/>
    </source>
</evidence>
<dbReference type="NCBIfam" id="TIGR02492">
    <property type="entry name" value="flgK_ends"/>
    <property type="match status" value="1"/>
</dbReference>
<feature type="domain" description="Flagellar hook-associated protein FlgK helical" evidence="10">
    <location>
        <begin position="95"/>
        <end position="333"/>
    </location>
</feature>
<comment type="subcellular location">
    <subcellularLocation>
        <location evidence="1 7">Bacterial flagellum</location>
    </subcellularLocation>
    <subcellularLocation>
        <location evidence="2 7">Secreted</location>
    </subcellularLocation>
</comment>
<protein>
    <recommendedName>
        <fullName evidence="4 7">Flagellar hook-associated protein 1</fullName>
        <shortName evidence="7">HAP1</shortName>
    </recommendedName>
</protein>
<dbReference type="Pfam" id="PF22638">
    <property type="entry name" value="FlgK_D1"/>
    <property type="match status" value="1"/>
</dbReference>
<gene>
    <name evidence="7 11" type="primary">flgK</name>
    <name evidence="11" type="ORF">FYJ27_06155</name>
</gene>
<evidence type="ECO:0000256" key="3">
    <source>
        <dbReference type="ARBA" id="ARBA00009677"/>
    </source>
</evidence>
<comment type="similarity">
    <text evidence="3 7">Belongs to the flagella basal body rod proteins family.</text>
</comment>
<feature type="coiled-coil region" evidence="8">
    <location>
        <begin position="158"/>
        <end position="192"/>
    </location>
</feature>
<dbReference type="PANTHER" id="PTHR30033">
    <property type="entry name" value="FLAGELLAR HOOK-ASSOCIATED PROTEIN 1"/>
    <property type="match status" value="1"/>
</dbReference>
<dbReference type="EMBL" id="VULR01000007">
    <property type="protein sequence ID" value="MSS43315.1"/>
    <property type="molecule type" value="Genomic_DNA"/>
</dbReference>
<evidence type="ECO:0000313" key="12">
    <source>
        <dbReference type="Proteomes" id="UP000462760"/>
    </source>
</evidence>
<dbReference type="RefSeq" id="WP_154484000.1">
    <property type="nucleotide sequence ID" value="NZ_VULR01000007.1"/>
</dbReference>
<dbReference type="Pfam" id="PF06429">
    <property type="entry name" value="Flg_bbr_C"/>
    <property type="match status" value="1"/>
</dbReference>
<dbReference type="AlphaFoldDB" id="A0A844FHB8"/>
<evidence type="ECO:0000256" key="5">
    <source>
        <dbReference type="ARBA" id="ARBA00022525"/>
    </source>
</evidence>
<evidence type="ECO:0000256" key="1">
    <source>
        <dbReference type="ARBA" id="ARBA00004365"/>
    </source>
</evidence>
<dbReference type="SUPFAM" id="SSF64518">
    <property type="entry name" value="Phase 1 flagellin"/>
    <property type="match status" value="1"/>
</dbReference>
<dbReference type="InterPro" id="IPR002371">
    <property type="entry name" value="FlgK"/>
</dbReference>
<dbReference type="InterPro" id="IPR053927">
    <property type="entry name" value="FlgK_helical"/>
</dbReference>
<keyword evidence="5 7" id="KW-0964">Secreted</keyword>
<accession>A0A844FHB8</accession>
<comment type="caution">
    <text evidence="11">The sequence shown here is derived from an EMBL/GenBank/DDBJ whole genome shotgun (WGS) entry which is preliminary data.</text>
</comment>
<dbReference type="GO" id="GO:0009424">
    <property type="term" value="C:bacterial-type flagellum hook"/>
    <property type="evidence" value="ECO:0007669"/>
    <property type="project" value="UniProtKB-UniRule"/>
</dbReference>
<dbReference type="PANTHER" id="PTHR30033:SF1">
    <property type="entry name" value="FLAGELLAR HOOK-ASSOCIATED PROTEIN 1"/>
    <property type="match status" value="1"/>
</dbReference>
<dbReference type="GO" id="GO:0005198">
    <property type="term" value="F:structural molecule activity"/>
    <property type="evidence" value="ECO:0007669"/>
    <property type="project" value="UniProtKB-UniRule"/>
</dbReference>
<evidence type="ECO:0000259" key="10">
    <source>
        <dbReference type="Pfam" id="PF22638"/>
    </source>
</evidence>
<keyword evidence="11" id="KW-0282">Flagellum</keyword>
<dbReference type="GO" id="GO:0005576">
    <property type="term" value="C:extracellular region"/>
    <property type="evidence" value="ECO:0007669"/>
    <property type="project" value="UniProtKB-SubCell"/>
</dbReference>
<sequence>MSFGGLYISISGIDANKKALDTVSHNISNVNNPYYTRQSAVHATNRYVKIGEGLEKGTGVHVEEIRQTRDKFLDFRYRYELEKYGYWNATSDILGEVEIIFNEVTNSGLQKVMEGFWNSWEEVYKTPDSLTMRGLLHESGVAFTETVNHIDTQLDNLQLNLNKEIKNEIEEINNILDEIASLNDKIKLVEGETSKVKANDYRDRRNELLDRLSGMIPIECYEKPTNEIVVSLQGRDLVNGGYINHIGMTTDRPDGVMEDKPNKGYAYICWSDTGEHIELGEKGSLFGYIHARDEIVEKYRDDLDTLVENIANEINELHMGGKDLEGNSGKDFFVGDNGTIKASNIKVNPDLANFNKIAISKSGDKGDGEIAKEILKLREEKLLDDMTFEEYYRDLVANIAVERKTARNIADNQGKLLKQIDERRQTISGVSLDEEMTNMLRYQHSYVANSRVVNAIDEMIDTIVNRMAR</sequence>
<dbReference type="PRINTS" id="PR01005">
    <property type="entry name" value="FLGHOOKAP1"/>
</dbReference>
<evidence type="ECO:0000256" key="2">
    <source>
        <dbReference type="ARBA" id="ARBA00004613"/>
    </source>
</evidence>
<feature type="domain" description="Flagellar basal-body/hook protein C-terminal" evidence="9">
    <location>
        <begin position="427"/>
        <end position="465"/>
    </location>
</feature>
<evidence type="ECO:0000313" key="11">
    <source>
        <dbReference type="EMBL" id="MSS43315.1"/>
    </source>
</evidence>
<keyword evidence="11" id="KW-0969">Cilium</keyword>
<dbReference type="InterPro" id="IPR010930">
    <property type="entry name" value="Flg_bb/hook_C_dom"/>
</dbReference>
<dbReference type="OrthoDB" id="9802553at2"/>
<evidence type="ECO:0000256" key="7">
    <source>
        <dbReference type="RuleBase" id="RU362065"/>
    </source>
</evidence>
<keyword evidence="6 7" id="KW-0975">Bacterial flagellum</keyword>
<proteinExistence type="inferred from homology"/>
<keyword evidence="11" id="KW-0966">Cell projection</keyword>
<dbReference type="Proteomes" id="UP000462760">
    <property type="component" value="Unassembled WGS sequence"/>
</dbReference>
<reference evidence="11 12" key="1">
    <citation type="submission" date="2019-08" db="EMBL/GenBank/DDBJ databases">
        <title>In-depth cultivation of the pig gut microbiome towards novel bacterial diversity and tailored functional studies.</title>
        <authorList>
            <person name="Wylensek D."/>
            <person name="Hitch T.C.A."/>
            <person name="Clavel T."/>
        </authorList>
    </citation>
    <scope>NUCLEOTIDE SEQUENCE [LARGE SCALE GENOMIC DNA]</scope>
    <source>
        <strain evidence="11 12">Med78-601-WT-4W-RMD-3</strain>
    </source>
</reference>
<organism evidence="11 12">
    <name type="scientific">Anaerosalibacter bizertensis</name>
    <dbReference type="NCBI Taxonomy" id="932217"/>
    <lineage>
        <taxon>Bacteria</taxon>
        <taxon>Bacillati</taxon>
        <taxon>Bacillota</taxon>
        <taxon>Tissierellia</taxon>
        <taxon>Tissierellales</taxon>
        <taxon>Sporanaerobacteraceae</taxon>
        <taxon>Anaerosalibacter</taxon>
    </lineage>
</organism>
<evidence type="ECO:0000259" key="9">
    <source>
        <dbReference type="Pfam" id="PF06429"/>
    </source>
</evidence>
<keyword evidence="8" id="KW-0175">Coiled coil</keyword>
<dbReference type="GO" id="GO:0044780">
    <property type="term" value="P:bacterial-type flagellum assembly"/>
    <property type="evidence" value="ECO:0007669"/>
    <property type="project" value="InterPro"/>
</dbReference>